<feature type="transmembrane region" description="Helical" evidence="5">
    <location>
        <begin position="58"/>
        <end position="80"/>
    </location>
</feature>
<dbReference type="SUPFAM" id="SSF53335">
    <property type="entry name" value="S-adenosyl-L-methionine-dependent methyltransferases"/>
    <property type="match status" value="1"/>
</dbReference>
<keyword evidence="8" id="KW-1185">Reference proteome</keyword>
<dbReference type="Gene3D" id="3.40.50.150">
    <property type="entry name" value="Vaccinia Virus protein VP39"/>
    <property type="match status" value="1"/>
</dbReference>
<accession>A0ABT7VZC1</accession>
<keyword evidence="2 4" id="KW-0808">Transferase</keyword>
<dbReference type="EMBL" id="JAUDJE010000003">
    <property type="protein sequence ID" value="MDM9558284.1"/>
    <property type="molecule type" value="Genomic_DNA"/>
</dbReference>
<dbReference type="RefSeq" id="WP_289784451.1">
    <property type="nucleotide sequence ID" value="NZ_JAUDJE010000003.1"/>
</dbReference>
<reference evidence="7" key="1">
    <citation type="submission" date="2023-06" db="EMBL/GenBank/DDBJ databases">
        <title>full genome analysis of Phenantherene degrader P3.</title>
        <authorList>
            <person name="Akbar A."/>
            <person name="Rahmeh R."/>
            <person name="Kishk M."/>
        </authorList>
    </citation>
    <scope>NUCLEOTIDE SEQUENCE</scope>
    <source>
        <strain evidence="7">P3</strain>
    </source>
</reference>
<evidence type="ECO:0000256" key="4">
    <source>
        <dbReference type="PROSITE-ProRule" id="PRU00354"/>
    </source>
</evidence>
<feature type="transmembrane region" description="Helical" evidence="5">
    <location>
        <begin position="196"/>
        <end position="213"/>
    </location>
</feature>
<evidence type="ECO:0000256" key="2">
    <source>
        <dbReference type="ARBA" id="ARBA00022679"/>
    </source>
</evidence>
<evidence type="ECO:0000256" key="5">
    <source>
        <dbReference type="SAM" id="Phobius"/>
    </source>
</evidence>
<gene>
    <name evidence="7" type="ORF">QUC21_04540</name>
</gene>
<dbReference type="NCBIfam" id="NF037959">
    <property type="entry name" value="MFS_SpdSyn"/>
    <property type="match status" value="1"/>
</dbReference>
<proteinExistence type="inferred from homology"/>
<evidence type="ECO:0000313" key="8">
    <source>
        <dbReference type="Proteomes" id="UP001175604"/>
    </source>
</evidence>
<evidence type="ECO:0000313" key="7">
    <source>
        <dbReference type="EMBL" id="MDM9558284.1"/>
    </source>
</evidence>
<keyword evidence="3 4" id="KW-0620">Polyamine biosynthesis</keyword>
<feature type="domain" description="PABS" evidence="6">
    <location>
        <begin position="459"/>
        <end position="699"/>
    </location>
</feature>
<dbReference type="PANTHER" id="PTHR43317:SF1">
    <property type="entry name" value="THERMOSPERMINE SYNTHASE ACAULIS5"/>
    <property type="match status" value="1"/>
</dbReference>
<feature type="transmembrane region" description="Helical" evidence="5">
    <location>
        <begin position="21"/>
        <end position="46"/>
    </location>
</feature>
<dbReference type="SUPFAM" id="SSF103473">
    <property type="entry name" value="MFS general substrate transporter"/>
    <property type="match status" value="1"/>
</dbReference>
<protein>
    <submittedName>
        <fullName evidence="7">Fused MFS/spermidine synthase</fullName>
    </submittedName>
</protein>
<organism evidence="7 8">
    <name type="scientific">Bordetella petrii</name>
    <dbReference type="NCBI Taxonomy" id="94624"/>
    <lineage>
        <taxon>Bacteria</taxon>
        <taxon>Pseudomonadati</taxon>
        <taxon>Pseudomonadota</taxon>
        <taxon>Betaproteobacteria</taxon>
        <taxon>Burkholderiales</taxon>
        <taxon>Alcaligenaceae</taxon>
        <taxon>Bordetella</taxon>
    </lineage>
</organism>
<feature type="transmembrane region" description="Helical" evidence="5">
    <location>
        <begin position="352"/>
        <end position="375"/>
    </location>
</feature>
<dbReference type="InterPro" id="IPR030374">
    <property type="entry name" value="PABS"/>
</dbReference>
<evidence type="ECO:0000259" key="6">
    <source>
        <dbReference type="PROSITE" id="PS51006"/>
    </source>
</evidence>
<dbReference type="Proteomes" id="UP001175604">
    <property type="component" value="Unassembled WGS sequence"/>
</dbReference>
<dbReference type="InterPro" id="IPR029063">
    <property type="entry name" value="SAM-dependent_MTases_sf"/>
</dbReference>
<feature type="transmembrane region" description="Helical" evidence="5">
    <location>
        <begin position="417"/>
        <end position="436"/>
    </location>
</feature>
<keyword evidence="5" id="KW-0812">Transmembrane</keyword>
<feature type="transmembrane region" description="Helical" evidence="5">
    <location>
        <begin position="303"/>
        <end position="322"/>
    </location>
</feature>
<feature type="transmembrane region" description="Helical" evidence="5">
    <location>
        <begin position="269"/>
        <end position="291"/>
    </location>
</feature>
<evidence type="ECO:0000256" key="1">
    <source>
        <dbReference type="ARBA" id="ARBA00007867"/>
    </source>
</evidence>
<evidence type="ECO:0000256" key="3">
    <source>
        <dbReference type="ARBA" id="ARBA00023115"/>
    </source>
</evidence>
<dbReference type="Pfam" id="PF01564">
    <property type="entry name" value="Spermine_synth"/>
    <property type="match status" value="1"/>
</dbReference>
<comment type="similarity">
    <text evidence="1">Belongs to the spermidine/spermine synthase family.</text>
</comment>
<keyword evidence="5" id="KW-1133">Transmembrane helix</keyword>
<comment type="caution">
    <text evidence="4">Lacks conserved residue(s) required for the propagation of feature annotation.</text>
</comment>
<dbReference type="PANTHER" id="PTHR43317">
    <property type="entry name" value="THERMOSPERMINE SYNTHASE ACAULIS5"/>
    <property type="match status" value="1"/>
</dbReference>
<comment type="caution">
    <text evidence="7">The sequence shown here is derived from an EMBL/GenBank/DDBJ whole genome shotgun (WGS) entry which is preliminary data.</text>
</comment>
<feature type="transmembrane region" description="Helical" evidence="5">
    <location>
        <begin position="234"/>
        <end position="257"/>
    </location>
</feature>
<feature type="transmembrane region" description="Helical" evidence="5">
    <location>
        <begin position="92"/>
        <end position="112"/>
    </location>
</feature>
<feature type="transmembrane region" description="Helical" evidence="5">
    <location>
        <begin position="443"/>
        <end position="463"/>
    </location>
</feature>
<name>A0ABT7VZC1_9BORD</name>
<feature type="transmembrane region" description="Helical" evidence="5">
    <location>
        <begin position="127"/>
        <end position="152"/>
    </location>
</feature>
<feature type="transmembrane region" description="Helical" evidence="5">
    <location>
        <begin position="387"/>
        <end position="411"/>
    </location>
</feature>
<dbReference type="PROSITE" id="PS51006">
    <property type="entry name" value="PABS_2"/>
    <property type="match status" value="1"/>
</dbReference>
<keyword evidence="5" id="KW-0472">Membrane</keyword>
<feature type="transmembrane region" description="Helical" evidence="5">
    <location>
        <begin position="164"/>
        <end position="190"/>
    </location>
</feature>
<dbReference type="InterPro" id="IPR036259">
    <property type="entry name" value="MFS_trans_sf"/>
</dbReference>
<sequence length="842" mass="87324">MSSSLRVLSGVSGVGAQSFPGAAGLAAPSVLLALSGMAALVYQILWIKQLSLIVGVEVHAIAVAVSAFFLGLAAGSWWLGRRADRSGRPLRLYALIEVAIAVLAVAVTQALAQGAGPFARAEQHGVLLAWLAVFVVVGAAPFFMGGTLPVLLRAAGAGRVGRAGAALYAANTAGAIAGALLPAFLLIPVLGVQGTALAAACLNLAAALGAWMLDRRGHSMPVAGPAPASRPLPGKAWLAIGLYAMAGAIALGYEVLWSQMVVPFMSTRAFAFSIVLAVYLSGLAVGSGLYARWERRLGDPWRVFGLLVAGAGVVALVEAALLGRWLVGAQSVAEAAVRGWTESVLAGMSARFAVAAGAIVLLPTLLLGAAFPAVLRIAVLPDQRGRSAGAVLAGNTLGGIAGTALTAFLILPQLGTLRSLALLAVAACGVGIIAVWQARPAAPMARALAAALGGAVLIIGWALPADLLARLLPGAQGNNLVFYEESHGGTVAVVESGSGDHRFRRLYIQGVSNSGDAMPSLRYMRLQALLPLIVHAGEPRSALVIGYGTGITAGALSRYPGLEQRVVAELLPGVLHAAPLFQGTYGAARDEGLQVRLRDGRRELLASAQRYDLITLEPPPPSAAGVVNLYSRDFYALAAARLHPHGIVAQWLPLPTQNLEDTRALVASFIEVFPHASLWTTELHEMLLVGSMDPMPLDADRIAARYGEPTVSKALAEVGVGSPAALLATWVTGRAGLASFAGQARAVTDDFPAIEYATWVRPREIVRALPALLELRGAPPVQGGGPALMADIGRERAQLDLFYRSALAAYRGDRDGWARDAAALARAGQGNPYLRWFIGQGE</sequence>